<dbReference type="Proteomes" id="UP000616151">
    <property type="component" value="Unassembled WGS sequence"/>
</dbReference>
<evidence type="ECO:0000313" key="1">
    <source>
        <dbReference type="EMBL" id="MBK1868989.1"/>
    </source>
</evidence>
<evidence type="ECO:0000313" key="2">
    <source>
        <dbReference type="Proteomes" id="UP000616151"/>
    </source>
</evidence>
<name>A0ACC5R8N5_9HYPH</name>
<dbReference type="EMBL" id="JAENHL010000007">
    <property type="protein sequence ID" value="MBK1868989.1"/>
    <property type="molecule type" value="Genomic_DNA"/>
</dbReference>
<reference evidence="1" key="1">
    <citation type="submission" date="2021-01" db="EMBL/GenBank/DDBJ databases">
        <authorList>
            <person name="Sun Q."/>
        </authorList>
    </citation>
    <scope>NUCLEOTIDE SEQUENCE</scope>
    <source>
        <strain evidence="1">YIM B02566</strain>
    </source>
</reference>
<proteinExistence type="predicted"/>
<organism evidence="1 2">
    <name type="scientific">Taklimakanibacter albus</name>
    <dbReference type="NCBI Taxonomy" id="2800327"/>
    <lineage>
        <taxon>Bacteria</taxon>
        <taxon>Pseudomonadati</taxon>
        <taxon>Pseudomonadota</taxon>
        <taxon>Alphaproteobacteria</taxon>
        <taxon>Hyphomicrobiales</taxon>
        <taxon>Aestuariivirgaceae</taxon>
        <taxon>Taklimakanibacter</taxon>
    </lineage>
</organism>
<keyword evidence="2" id="KW-1185">Reference proteome</keyword>
<gene>
    <name evidence="1" type="ORF">JHL16_21700</name>
</gene>
<protein>
    <submittedName>
        <fullName evidence="1">Cytochrome c</fullName>
    </submittedName>
</protein>
<comment type="caution">
    <text evidence="1">The sequence shown here is derived from an EMBL/GenBank/DDBJ whole genome shotgun (WGS) entry which is preliminary data.</text>
</comment>
<accession>A0ACC5R8N5</accession>
<sequence>MYCPIDDRPASRPFRPARLLSRSLPVVLFLAMAITAKAQSSLSEGYAREIAPLSATERVGSEVWFNATAFNDRFFTYGFQQRVGGLIDWYGILAAEKKKDIFQAWGGIPDPDCCVPGEPNCPAKSLSETYGFQWCPGDDVLLKYIGKYGYPDPACDLTDVPAQGADQRQSACDLHFGTSTGILGLRKFPNPRFDRSAWLKLNGDKPESWEGYRGALNVFPTDAQNRTSRLFDGSIEPPYRIGMACGACHIGYKPDKPPADPNHPAWENIDGLVGNQYSRVSNILGSGFGKHALEWQLIARARPGIVDTSALPMDYVSNPGTMNAIINFKQRPLHEHEILKWRRAAACPAGTQAEKCWCEPGKLGKCWERSTKKELQPNILKGGEDSIGIKEAIQRVYFNIGSCSEQCWLNHIPDLRAADPKQRNYGQTPFDIGQCRRDCASFRAIEDRLDDIEAFFFTARPTDLWKARGLASPEALEAELDQQFFPGAVKRGRDIYARQCASCHSSGKPPFDNTDFRATVPGDPTLRADWLGNDELEPASEIGTYAGRSLHSNHMRTRVWEQYAALDIHERPRDPARPEVMAGAGRGYYRNISLLSAWAHAPFMHNNAIGPEICGKPADKQVDFYDSPYVDAEGKPIASPPACLSYDTSVAGRYQLYVASMRDMLNPGKRIDKMHLLDDDIIIDIAPKLQNPELNKLLGLEISVRIPKGYPALAINSLRFKDLIQDTVLRRTDAQKLDEKYAGLLNAKQLADLKDGLQRLILDAILKDRPTVLELAADRDRFVQRFYSNNLGRVENSGHRFGETLSDQDKDALIAFVATL</sequence>